<dbReference type="Proteomes" id="UP000886520">
    <property type="component" value="Chromosome 2"/>
</dbReference>
<name>A0A9D4V9N1_ADICA</name>
<evidence type="ECO:0000313" key="2">
    <source>
        <dbReference type="Proteomes" id="UP000886520"/>
    </source>
</evidence>
<dbReference type="AlphaFoldDB" id="A0A9D4V9N1"/>
<keyword evidence="2" id="KW-1185">Reference proteome</keyword>
<protein>
    <submittedName>
        <fullName evidence="1">Uncharacterized protein</fullName>
    </submittedName>
</protein>
<proteinExistence type="predicted"/>
<organism evidence="1 2">
    <name type="scientific">Adiantum capillus-veneris</name>
    <name type="common">Maidenhair fern</name>
    <dbReference type="NCBI Taxonomy" id="13818"/>
    <lineage>
        <taxon>Eukaryota</taxon>
        <taxon>Viridiplantae</taxon>
        <taxon>Streptophyta</taxon>
        <taxon>Embryophyta</taxon>
        <taxon>Tracheophyta</taxon>
        <taxon>Polypodiopsida</taxon>
        <taxon>Polypodiidae</taxon>
        <taxon>Polypodiales</taxon>
        <taxon>Pteridineae</taxon>
        <taxon>Pteridaceae</taxon>
        <taxon>Vittarioideae</taxon>
        <taxon>Adiantum</taxon>
    </lineage>
</organism>
<reference evidence="1" key="1">
    <citation type="submission" date="2021-01" db="EMBL/GenBank/DDBJ databases">
        <title>Adiantum capillus-veneris genome.</title>
        <authorList>
            <person name="Fang Y."/>
            <person name="Liao Q."/>
        </authorList>
    </citation>
    <scope>NUCLEOTIDE SEQUENCE</scope>
    <source>
        <strain evidence="1">H3</strain>
        <tissue evidence="1">Leaf</tissue>
    </source>
</reference>
<dbReference type="EMBL" id="JABFUD020000003">
    <property type="protein sequence ID" value="KAI5081756.1"/>
    <property type="molecule type" value="Genomic_DNA"/>
</dbReference>
<comment type="caution">
    <text evidence="1">The sequence shown here is derived from an EMBL/GenBank/DDBJ whole genome shotgun (WGS) entry which is preliminary data.</text>
</comment>
<gene>
    <name evidence="1" type="ORF">GOP47_0001499</name>
</gene>
<evidence type="ECO:0000313" key="1">
    <source>
        <dbReference type="EMBL" id="KAI5081756.1"/>
    </source>
</evidence>
<sequence>MASRTTSRKPRDLRACYMVVKSDEANLQTIPLVLQGLEGVHTELAMQQVSLYRLSRFFEVDYAMDGSLADDKIAAYGWEHVISSVRDGPFYEASSGDWLPGGGNEGQAKVFRSGVHFSIKKRALCMEKEGTITGRPKVVRRGVGMQKKK</sequence>
<accession>A0A9D4V9N1</accession>